<proteinExistence type="predicted"/>
<evidence type="ECO:0000256" key="1">
    <source>
        <dbReference type="SAM" id="MobiDB-lite"/>
    </source>
</evidence>
<reference evidence="3" key="1">
    <citation type="journal article" date="2015" name="BMC Genomics">
        <title>Draft genome of a commonly misdiagnosed multidrug resistant pathogen Candida auris.</title>
        <authorList>
            <person name="Chatterjee S."/>
            <person name="Alampalli S.V."/>
            <person name="Nageshan R.K."/>
            <person name="Chettiar S.T."/>
            <person name="Joshi S."/>
            <person name="Tatu U.S."/>
        </authorList>
    </citation>
    <scope>NUCLEOTIDE SEQUENCE [LARGE SCALE GENOMIC DNA]</scope>
    <source>
        <strain evidence="3">6684</strain>
    </source>
</reference>
<comment type="caution">
    <text evidence="2">The sequence shown here is derived from an EMBL/GenBank/DDBJ whole genome shotgun (WGS) entry which is preliminary data.</text>
</comment>
<feature type="region of interest" description="Disordered" evidence="1">
    <location>
        <begin position="63"/>
        <end position="83"/>
    </location>
</feature>
<protein>
    <submittedName>
        <fullName evidence="2">Uncharacterized protein</fullName>
    </submittedName>
</protein>
<evidence type="ECO:0000313" key="3">
    <source>
        <dbReference type="Proteomes" id="UP000037122"/>
    </source>
</evidence>
<evidence type="ECO:0000313" key="2">
    <source>
        <dbReference type="EMBL" id="KNE02791.1"/>
    </source>
</evidence>
<feature type="region of interest" description="Disordered" evidence="1">
    <location>
        <begin position="25"/>
        <end position="51"/>
    </location>
</feature>
<dbReference type="EMBL" id="LGST01000002">
    <property type="protein sequence ID" value="KNE02791.1"/>
    <property type="molecule type" value="Genomic_DNA"/>
</dbReference>
<dbReference type="AlphaFoldDB" id="A0A0L0P9M7"/>
<sequence>MYVRRVGGRGFKNEERQITGCNWSKSEKKARRGNENRGQCGCAGKAAPQAGKNNEKMFLQKAQFQSPGRPGRPIVTHADKPDCPTNLTTMTNADNVLAGKLLAGNVLTAKLLAGKVQ</sequence>
<name>A0A0L0P9M7_CANAR</name>
<dbReference type="VEuPathDB" id="FungiDB:QG37_00169"/>
<organism evidence="2 3">
    <name type="scientific">Candidozyma auris</name>
    <name type="common">Yeast</name>
    <name type="synonym">Candida auris</name>
    <dbReference type="NCBI Taxonomy" id="498019"/>
    <lineage>
        <taxon>Eukaryota</taxon>
        <taxon>Fungi</taxon>
        <taxon>Dikarya</taxon>
        <taxon>Ascomycota</taxon>
        <taxon>Saccharomycotina</taxon>
        <taxon>Pichiomycetes</taxon>
        <taxon>Metschnikowiaceae</taxon>
        <taxon>Candidozyma</taxon>
    </lineage>
</organism>
<dbReference type="Proteomes" id="UP000037122">
    <property type="component" value="Unassembled WGS sequence"/>
</dbReference>
<accession>A0A0L0P9M7</accession>
<gene>
    <name evidence="2" type="ORF">QG37_00169</name>
</gene>